<dbReference type="AlphaFoldDB" id="A0A1H6FWC7"/>
<sequence length="301" mass="33159">MPPSNDAGDAVHTRSRLRGDRLLPARGRQLLPGFEPGRELDDWGRSERLERLFQRTVGTFLYDCWFRVEARGAERVPASGGALIVTHRAGLVPAHAAMIARVVSERHGPCRRLYVLTEPTVRGLPGLDPLLTKLGCVSAVRANVERLLCDEGELVLAFPEPRRMSRKPLAQRYRVAPFDDLAPITIARRARVPILVAAVVGAEEAHPVFFTRPRVPRPLRGAVGALRRLGRGAVGRPLALAGMLPGFAAPPYLPAKMLIHFEHVRDPGESVSDASFAVALREALRTSLERMLAERRSVWLG</sequence>
<organism evidence="1 2">
    <name type="scientific">Thermoleophilum album</name>
    <dbReference type="NCBI Taxonomy" id="29539"/>
    <lineage>
        <taxon>Bacteria</taxon>
        <taxon>Bacillati</taxon>
        <taxon>Actinomycetota</taxon>
        <taxon>Thermoleophilia</taxon>
        <taxon>Thermoleophilales</taxon>
        <taxon>Thermoleophilaceae</taxon>
        <taxon>Thermoleophilum</taxon>
    </lineage>
</organism>
<dbReference type="RefSeq" id="WP_143038676.1">
    <property type="nucleotide sequence ID" value="NZ_FNWJ01000002.1"/>
</dbReference>
<proteinExistence type="predicted"/>
<evidence type="ECO:0000313" key="2">
    <source>
        <dbReference type="Proteomes" id="UP000222056"/>
    </source>
</evidence>
<dbReference type="STRING" id="29539.SAMN02745716_1838"/>
<dbReference type="OrthoDB" id="5241618at2"/>
<name>A0A1H6FWC7_THEAL</name>
<protein>
    <recommendedName>
        <fullName evidence="3">Phospholipid/glycerol acyltransferase domain-containing protein</fullName>
    </recommendedName>
</protein>
<keyword evidence="2" id="KW-1185">Reference proteome</keyword>
<accession>A0A1H6FWC7</accession>
<reference evidence="2" key="1">
    <citation type="submission" date="2016-10" db="EMBL/GenBank/DDBJ databases">
        <authorList>
            <person name="Varghese N."/>
            <person name="Submissions S."/>
        </authorList>
    </citation>
    <scope>NUCLEOTIDE SEQUENCE [LARGE SCALE GENOMIC DNA]</scope>
    <source>
        <strain evidence="2">ATCC 35263</strain>
    </source>
</reference>
<dbReference type="EMBL" id="FNWJ01000002">
    <property type="protein sequence ID" value="SEH15087.1"/>
    <property type="molecule type" value="Genomic_DNA"/>
</dbReference>
<evidence type="ECO:0000313" key="1">
    <source>
        <dbReference type="EMBL" id="SEH15087.1"/>
    </source>
</evidence>
<dbReference type="Proteomes" id="UP000222056">
    <property type="component" value="Unassembled WGS sequence"/>
</dbReference>
<evidence type="ECO:0008006" key="3">
    <source>
        <dbReference type="Google" id="ProtNLM"/>
    </source>
</evidence>
<gene>
    <name evidence="1" type="ORF">SAMN02745716_1838</name>
</gene>